<keyword evidence="1" id="KW-0614">Plasmid</keyword>
<sequence>MLMSQTETDRQVLTSLSQTRATIPPNLGEATGPVIALVDFLVNLPTTLEAFVNSAMTRYCGAPMNGALPSALPGLSGFHMSELSNPAFRWLLILDDRYKRAQSQGISGKAALAHVVETVACPTD</sequence>
<organism evidence="1 2">
    <name type="scientific">Alteromonas mediterranea</name>
    <dbReference type="NCBI Taxonomy" id="314275"/>
    <lineage>
        <taxon>Bacteria</taxon>
        <taxon>Pseudomonadati</taxon>
        <taxon>Pseudomonadota</taxon>
        <taxon>Gammaproteobacteria</taxon>
        <taxon>Alteromonadales</taxon>
        <taxon>Alteromonadaceae</taxon>
        <taxon>Alteromonas/Salinimonas group</taxon>
        <taxon>Alteromonas</taxon>
    </lineage>
</organism>
<protein>
    <submittedName>
        <fullName evidence="1">Uncharacterized protein</fullName>
    </submittedName>
</protein>
<accession>A0AAC9JDL6</accession>
<geneLocation type="plasmid" evidence="2">
    <name>pamcp48-600</name>
</geneLocation>
<evidence type="ECO:0000313" key="1">
    <source>
        <dbReference type="EMBL" id="APD91979.1"/>
    </source>
</evidence>
<dbReference type="EMBL" id="CP018025">
    <property type="protein sequence ID" value="APD91979.1"/>
    <property type="molecule type" value="Genomic_DNA"/>
</dbReference>
<gene>
    <name evidence="1" type="ORF">BM524_18840</name>
</gene>
<dbReference type="AlphaFoldDB" id="A0AAC9JDL6"/>
<evidence type="ECO:0000313" key="2">
    <source>
        <dbReference type="Proteomes" id="UP000182101"/>
    </source>
</evidence>
<proteinExistence type="predicted"/>
<reference evidence="1 2" key="1">
    <citation type="submission" date="2016-11" db="EMBL/GenBank/DDBJ databases">
        <title>Networking in microbes: conjugative elements and plasmids in the genus Alteromonas.</title>
        <authorList>
            <person name="Lopez-Perez M."/>
            <person name="Ramon-Marco N."/>
            <person name="Rodriguez-Valera F."/>
        </authorList>
    </citation>
    <scope>NUCLEOTIDE SEQUENCE [LARGE SCALE GENOMIC DNA]</scope>
    <source>
        <strain evidence="1 2">CP48</strain>
        <plasmid evidence="2">pamcp48-600</plasmid>
    </source>
</reference>
<name>A0AAC9JDL6_9ALTE</name>
<dbReference type="Proteomes" id="UP000182101">
    <property type="component" value="Plasmid pAMCP48-600"/>
</dbReference>